<keyword evidence="11" id="KW-0030">Aminoacyl-tRNA synthetase</keyword>
<dbReference type="GO" id="GO:0005524">
    <property type="term" value="F:ATP binding"/>
    <property type="evidence" value="ECO:0007669"/>
    <property type="project" value="UniProtKB-KW"/>
</dbReference>
<dbReference type="AlphaFoldDB" id="A0A7R9G4E7"/>
<dbReference type="Gene3D" id="3.30.930.10">
    <property type="entry name" value="Bira Bifunctional Protein, Domain 2"/>
    <property type="match status" value="2"/>
</dbReference>
<dbReference type="CDD" id="cd01667">
    <property type="entry name" value="TGS_ThrRS"/>
    <property type="match status" value="1"/>
</dbReference>
<dbReference type="InterPro" id="IPR012947">
    <property type="entry name" value="tRNA_SAD"/>
</dbReference>
<protein>
    <recommendedName>
        <fullName evidence="3">threonine--tRNA ligase</fullName>
        <ecNumber evidence="3">6.1.1.3</ecNumber>
    </recommendedName>
    <alternativeName>
        <fullName evidence="12">Threonyl-tRNA synthetase</fullName>
    </alternativeName>
</protein>
<evidence type="ECO:0000256" key="14">
    <source>
        <dbReference type="SAM" id="Coils"/>
    </source>
</evidence>
<dbReference type="Pfam" id="PF03129">
    <property type="entry name" value="HGTP_anticodon"/>
    <property type="match status" value="1"/>
</dbReference>
<dbReference type="InterPro" id="IPR002320">
    <property type="entry name" value="Thr-tRNA-ligase_IIa"/>
</dbReference>
<keyword evidence="14" id="KW-0175">Coiled coil</keyword>
<dbReference type="EC" id="6.1.1.3" evidence="3"/>
<dbReference type="PROSITE" id="PS51880">
    <property type="entry name" value="TGS"/>
    <property type="match status" value="1"/>
</dbReference>
<dbReference type="FunFam" id="3.40.50.800:FF:000003">
    <property type="entry name" value="Threonine--tRNA ligase 2, cytoplasmic"/>
    <property type="match status" value="1"/>
</dbReference>
<dbReference type="GO" id="GO:0006435">
    <property type="term" value="P:threonyl-tRNA aminoacylation"/>
    <property type="evidence" value="ECO:0007669"/>
    <property type="project" value="InterPro"/>
</dbReference>
<keyword evidence="4" id="KW-0963">Cytoplasm</keyword>
<evidence type="ECO:0000256" key="1">
    <source>
        <dbReference type="ARBA" id="ARBA00004496"/>
    </source>
</evidence>
<dbReference type="FunFam" id="3.30.930.10:FF:000002">
    <property type="entry name" value="Threonine--tRNA ligase"/>
    <property type="match status" value="1"/>
</dbReference>
<comment type="catalytic activity">
    <reaction evidence="13">
        <text>tRNA(Thr) + L-threonine + ATP = L-threonyl-tRNA(Thr) + AMP + diphosphate + H(+)</text>
        <dbReference type="Rhea" id="RHEA:24624"/>
        <dbReference type="Rhea" id="RHEA-COMP:9670"/>
        <dbReference type="Rhea" id="RHEA-COMP:9704"/>
        <dbReference type="ChEBI" id="CHEBI:15378"/>
        <dbReference type="ChEBI" id="CHEBI:30616"/>
        <dbReference type="ChEBI" id="CHEBI:33019"/>
        <dbReference type="ChEBI" id="CHEBI:57926"/>
        <dbReference type="ChEBI" id="CHEBI:78442"/>
        <dbReference type="ChEBI" id="CHEBI:78534"/>
        <dbReference type="ChEBI" id="CHEBI:456215"/>
        <dbReference type="EC" id="6.1.1.3"/>
    </reaction>
</comment>
<evidence type="ECO:0000256" key="10">
    <source>
        <dbReference type="ARBA" id="ARBA00022917"/>
    </source>
</evidence>
<evidence type="ECO:0000313" key="17">
    <source>
        <dbReference type="EMBL" id="CAD7265267.1"/>
    </source>
</evidence>
<dbReference type="SUPFAM" id="SSF47616">
    <property type="entry name" value="GST C-terminal domain-like"/>
    <property type="match status" value="1"/>
</dbReference>
<evidence type="ECO:0000256" key="4">
    <source>
        <dbReference type="ARBA" id="ARBA00022490"/>
    </source>
</evidence>
<dbReference type="InterPro" id="IPR036621">
    <property type="entry name" value="Anticodon-bd_dom_sf"/>
</dbReference>
<dbReference type="SUPFAM" id="SSF81271">
    <property type="entry name" value="TGS-like"/>
    <property type="match status" value="1"/>
</dbReference>
<dbReference type="Gene3D" id="3.30.980.10">
    <property type="entry name" value="Threonyl-trna Synthetase, Chain A, domain 2"/>
    <property type="match status" value="1"/>
</dbReference>
<evidence type="ECO:0000256" key="2">
    <source>
        <dbReference type="ARBA" id="ARBA00008226"/>
    </source>
</evidence>
<evidence type="ECO:0000256" key="13">
    <source>
        <dbReference type="ARBA" id="ARBA00049515"/>
    </source>
</evidence>
<dbReference type="InterPro" id="IPR012675">
    <property type="entry name" value="Beta-grasp_dom_sf"/>
</dbReference>
<dbReference type="GO" id="GO:0005739">
    <property type="term" value="C:mitochondrion"/>
    <property type="evidence" value="ECO:0007669"/>
    <property type="project" value="TreeGrafter"/>
</dbReference>
<dbReference type="CDD" id="cd00860">
    <property type="entry name" value="ThrRS_anticodon"/>
    <property type="match status" value="1"/>
</dbReference>
<keyword evidence="6" id="KW-0479">Metal-binding</keyword>
<dbReference type="FunFam" id="3.30.980.10:FF:000003">
    <property type="entry name" value="Threonine--tRNA ligase, cytoplasmic"/>
    <property type="match status" value="1"/>
</dbReference>
<reference evidence="17" key="1">
    <citation type="submission" date="2020-11" db="EMBL/GenBank/DDBJ databases">
        <authorList>
            <person name="Tran Van P."/>
        </authorList>
    </citation>
    <scope>NUCLEOTIDE SEQUENCE</scope>
</reference>
<dbReference type="InterPro" id="IPR018163">
    <property type="entry name" value="Thr/Ala-tRNA-synth_IIc_edit"/>
</dbReference>
<feature type="domain" description="TGS" evidence="16">
    <location>
        <begin position="168"/>
        <end position="230"/>
    </location>
</feature>
<organism evidence="17">
    <name type="scientific">Timema shepardi</name>
    <name type="common">Walking stick</name>
    <dbReference type="NCBI Taxonomy" id="629360"/>
    <lineage>
        <taxon>Eukaryota</taxon>
        <taxon>Metazoa</taxon>
        <taxon>Ecdysozoa</taxon>
        <taxon>Arthropoda</taxon>
        <taxon>Hexapoda</taxon>
        <taxon>Insecta</taxon>
        <taxon>Pterygota</taxon>
        <taxon>Neoptera</taxon>
        <taxon>Polyneoptera</taxon>
        <taxon>Phasmatodea</taxon>
        <taxon>Timematodea</taxon>
        <taxon>Timematoidea</taxon>
        <taxon>Timematidae</taxon>
        <taxon>Timema</taxon>
    </lineage>
</organism>
<dbReference type="Pfam" id="PF02824">
    <property type="entry name" value="TGS"/>
    <property type="match status" value="1"/>
</dbReference>
<evidence type="ECO:0000256" key="8">
    <source>
        <dbReference type="ARBA" id="ARBA00022833"/>
    </source>
</evidence>
<feature type="compositionally biased region" description="Polar residues" evidence="15">
    <location>
        <begin position="94"/>
        <end position="110"/>
    </location>
</feature>
<dbReference type="InterPro" id="IPR004154">
    <property type="entry name" value="Anticodon-bd"/>
</dbReference>
<dbReference type="SUPFAM" id="SSF55186">
    <property type="entry name" value="ThrRS/AlaRS common domain"/>
    <property type="match status" value="1"/>
</dbReference>
<dbReference type="InterPro" id="IPR047246">
    <property type="entry name" value="ThrRS_anticodon"/>
</dbReference>
<dbReference type="InterPro" id="IPR004095">
    <property type="entry name" value="TGS"/>
</dbReference>
<dbReference type="Pfam" id="PF00587">
    <property type="entry name" value="tRNA-synt_2b"/>
    <property type="match status" value="1"/>
</dbReference>
<dbReference type="SUPFAM" id="SSF52954">
    <property type="entry name" value="Class II aaRS ABD-related"/>
    <property type="match status" value="1"/>
</dbReference>
<dbReference type="GO" id="GO:0046872">
    <property type="term" value="F:metal ion binding"/>
    <property type="evidence" value="ECO:0007669"/>
    <property type="project" value="UniProtKB-KW"/>
</dbReference>
<dbReference type="InterPro" id="IPR002314">
    <property type="entry name" value="aa-tRNA-synt_IIb"/>
</dbReference>
<keyword evidence="10" id="KW-0648">Protein biosynthesis</keyword>
<dbReference type="EMBL" id="OC005306">
    <property type="protein sequence ID" value="CAD7265267.1"/>
    <property type="molecule type" value="Genomic_DNA"/>
</dbReference>
<evidence type="ECO:0000256" key="9">
    <source>
        <dbReference type="ARBA" id="ARBA00022840"/>
    </source>
</evidence>
<comment type="similarity">
    <text evidence="2">Belongs to the class-II aminoacyl-tRNA synthetase family.</text>
</comment>
<dbReference type="SMART" id="SM00863">
    <property type="entry name" value="tRNA_SAD"/>
    <property type="match status" value="1"/>
</dbReference>
<dbReference type="FunFam" id="3.10.20.30:FF:000006">
    <property type="entry name" value="Threonine--tRNA ligase, cytoplasmic"/>
    <property type="match status" value="1"/>
</dbReference>
<accession>A0A7R9G4E7</accession>
<dbReference type="PRINTS" id="PR01047">
    <property type="entry name" value="TRNASYNTHTHR"/>
</dbReference>
<proteinExistence type="inferred from homology"/>
<keyword evidence="9" id="KW-0067">ATP-binding</keyword>
<name>A0A7R9G4E7_TIMSH</name>
<keyword evidence="8" id="KW-0862">Zinc</keyword>
<dbReference type="Gene3D" id="1.20.1050.130">
    <property type="match status" value="1"/>
</dbReference>
<gene>
    <name evidence="17" type="ORF">TSIB3V08_LOCUS9309</name>
</gene>
<evidence type="ECO:0000256" key="6">
    <source>
        <dbReference type="ARBA" id="ARBA00022723"/>
    </source>
</evidence>
<sequence length="731" mass="83428">MPSLVDNVCTKFGDLRSNEGVNLLDKFLADRSYVEGFSLGCADFTVFEMLGQSPKEVYPNVCRWYRHIASYKMNLKDLVPVVNSMKSHADLSSQVKQHKVPQSVQENTPNTEKVAKVKKVKDKKEKTSGEKTGVSELKPWPSYIQERIALWDKLKANYEAEIDAKTPETIKITLPDGKIVDGQSWRTTPYDVAKGISQGLADNAVISKVNGTLWDLDRPLEADSKLQLLKFDDNEAQQVFWHSSAHILGEAMERVYGGCLCYGPPIENGFYYDMFITDKQVSNQDFPFVEQLMKSIVKDKQNFERLELRKEDLLEMFKYNEFKVRILNEKVNTPTTTVYRCGPLIDLCRGPHVRHTGKVKALKVTKNSATYWEGKSDAETLQRVYGISFPDPKQLKEWEKFQEEAAKRDHRKIGKEQELFFFHELSPGSCFFLPKGAYIYNTLVEFIKSEYRKRGFQEVITPNIYNAKLWQTSGHWAHYAIKDEMLGALDFLRSVYAVFGFTFQLVLSTRPDKYLGEIAMWDEAEKQLADSLNTFGEPWKENPGDGAFYGPKIDITISDALKRSHQCATIQLDFQLPIRFNLGYVSESGDKKRPVIIHRAILGSVERMIAILTESYAGKWPFWLSPRQSIVIPVGPSLDSYAFQVKQKIYDAGFMCDVDVDPGDTMNKKIRNAQLAQYNFILVVGEKEKTAGTVNVRTRDNIVHGEFSAETVAEKFAVLKNNKVIASEENF</sequence>
<evidence type="ECO:0000256" key="11">
    <source>
        <dbReference type="ARBA" id="ARBA00023146"/>
    </source>
</evidence>
<dbReference type="Pfam" id="PF07973">
    <property type="entry name" value="tRNA_SAD"/>
    <property type="match status" value="1"/>
</dbReference>
<keyword evidence="7" id="KW-0547">Nucleotide-binding</keyword>
<dbReference type="Gene3D" id="3.10.20.30">
    <property type="match status" value="1"/>
</dbReference>
<keyword evidence="5" id="KW-0436">Ligase</keyword>
<dbReference type="PANTHER" id="PTHR11451">
    <property type="entry name" value="THREONINE-TRNA LIGASE"/>
    <property type="match status" value="1"/>
</dbReference>
<dbReference type="GO" id="GO:0004829">
    <property type="term" value="F:threonine-tRNA ligase activity"/>
    <property type="evidence" value="ECO:0007669"/>
    <property type="project" value="UniProtKB-EC"/>
</dbReference>
<dbReference type="InterPro" id="IPR045864">
    <property type="entry name" value="aa-tRNA-synth_II/BPL/LPL"/>
</dbReference>
<evidence type="ECO:0000256" key="15">
    <source>
        <dbReference type="SAM" id="MobiDB-lite"/>
    </source>
</evidence>
<dbReference type="Gene3D" id="3.40.50.800">
    <property type="entry name" value="Anticodon-binding domain"/>
    <property type="match status" value="1"/>
</dbReference>
<evidence type="ECO:0000256" key="5">
    <source>
        <dbReference type="ARBA" id="ARBA00022598"/>
    </source>
</evidence>
<evidence type="ECO:0000256" key="12">
    <source>
        <dbReference type="ARBA" id="ARBA00031900"/>
    </source>
</evidence>
<dbReference type="InterPro" id="IPR012676">
    <property type="entry name" value="TGS-like"/>
</dbReference>
<evidence type="ECO:0000259" key="16">
    <source>
        <dbReference type="PROSITE" id="PS51880"/>
    </source>
</evidence>
<evidence type="ECO:0000256" key="7">
    <source>
        <dbReference type="ARBA" id="ARBA00022741"/>
    </source>
</evidence>
<dbReference type="SUPFAM" id="SSF55681">
    <property type="entry name" value="Class II aaRS and biotin synthetases"/>
    <property type="match status" value="1"/>
</dbReference>
<dbReference type="InterPro" id="IPR036282">
    <property type="entry name" value="Glutathione-S-Trfase_C_sf"/>
</dbReference>
<dbReference type="PANTHER" id="PTHR11451:SF46">
    <property type="entry name" value="THREONINE--TRNA LIGASE"/>
    <property type="match status" value="1"/>
</dbReference>
<comment type="subcellular location">
    <subcellularLocation>
        <location evidence="1">Cytoplasm</location>
    </subcellularLocation>
</comment>
<evidence type="ECO:0000256" key="3">
    <source>
        <dbReference type="ARBA" id="ARBA00013163"/>
    </source>
</evidence>
<feature type="region of interest" description="Disordered" evidence="15">
    <location>
        <begin position="94"/>
        <end position="132"/>
    </location>
</feature>
<feature type="coiled-coil region" evidence="14">
    <location>
        <begin position="289"/>
        <end position="316"/>
    </location>
</feature>